<protein>
    <submittedName>
        <fullName evidence="1">Uncharacterized protein</fullName>
    </submittedName>
</protein>
<evidence type="ECO:0000313" key="2">
    <source>
        <dbReference type="Proteomes" id="UP000799755"/>
    </source>
</evidence>
<dbReference type="Proteomes" id="UP000799755">
    <property type="component" value="Unassembled WGS sequence"/>
</dbReference>
<dbReference type="EMBL" id="MU003553">
    <property type="protein sequence ID" value="KAF2463171.1"/>
    <property type="molecule type" value="Genomic_DNA"/>
</dbReference>
<proteinExistence type="predicted"/>
<comment type="caution">
    <text evidence="1">The sequence shown here is derived from an EMBL/GenBank/DDBJ whole genome shotgun (WGS) entry which is preliminary data.</text>
</comment>
<accession>A0ACB6Q8E9</accession>
<keyword evidence="2" id="KW-1185">Reference proteome</keyword>
<sequence>MSDPGGDDRKHTEIDDRGGDHVEQMRGENEPALDDPDHALFELPHTTTFANPQPTQSSAALWSKRPAQSEYDTEATPGPSRPRFGEESIEDRITAIGTDLIAVPAQQQTAPRNEPLIDFETTIETTMVNFFGRTKPPEKIRKSIPTLFDEPLGPLQDPLGKKEQDIPIFRWIHLPANNMVWVETLVKKIYAEQRQVHTYNSDENPEDMWEANQRSLAEYLLAPQRWTCRQYDNPEGSPGARFMKPLLAKIRKSNVSTTDWVVFMPYLHWENFSAYRRRLQSIDAAVEEIDLERRSQPSAEILSPYTTAKWKRQMAMYQMQKFRRGDVAAPPSTSGKAPTDPSGKRAAIQAPGNAESNLIRKYLDYRGGEFRVKGGRIEDNSPLLLQPLHLRRTLDRSYYYTLEDHEIRKRDVDQVLYRHTYDELELYDPMLIMVDQLWLWVIDDRTIVTAFPQRSRIDSELASPTTATTATTVETGPTVATATTATTATTLSAASLPLRARGFVPPLTPTNPTKLAEEFYRDFNKPTRDESKHSTPEPNSVFTAAPDKTDVRERILSAIQGDHKDIDTAQKFACLVMDKCSGVFFPEASEEDDLLDFLDVFAISIARLAFNQAQAFNDFCEDSRRPSNRKKYQLPNNPSDKELRKRVEHHQTCPNCKKTAVDKFWYRSEDSLHPEGQSLPDQEGRTLEHSATPRYEEDTTVSRKQKSLVDISEETEYVKEIKDILDELNSMARVFEQQKDILKNRNPTNNDDLYTMDDQTLDLIYVQGRVSERLDKITQLQNDANRVYSALRDLLDLKQKQASVKQTDDTAQQGLTILVFTIVTIFFSPLGFVAAIFSMNASEINGTQGRPLSHIWRIMFPVTVAVLILSLLLAFAINPVMNSFSKAMDRIWQLYTKNLKWQQKHLGTVSSPSSGSSTARDDTHMSGGLNLEAEDRNQRWGMPRLRPTKKGVETSKA</sequence>
<evidence type="ECO:0000313" key="1">
    <source>
        <dbReference type="EMBL" id="KAF2463171.1"/>
    </source>
</evidence>
<organism evidence="1 2">
    <name type="scientific">Lindgomyces ingoldianus</name>
    <dbReference type="NCBI Taxonomy" id="673940"/>
    <lineage>
        <taxon>Eukaryota</taxon>
        <taxon>Fungi</taxon>
        <taxon>Dikarya</taxon>
        <taxon>Ascomycota</taxon>
        <taxon>Pezizomycotina</taxon>
        <taxon>Dothideomycetes</taxon>
        <taxon>Pleosporomycetidae</taxon>
        <taxon>Pleosporales</taxon>
        <taxon>Lindgomycetaceae</taxon>
        <taxon>Lindgomyces</taxon>
    </lineage>
</organism>
<gene>
    <name evidence="1" type="ORF">BDR25DRAFT_347387</name>
</gene>
<name>A0ACB6Q8E9_9PLEO</name>
<reference evidence="1" key="1">
    <citation type="journal article" date="2020" name="Stud. Mycol.">
        <title>101 Dothideomycetes genomes: a test case for predicting lifestyles and emergence of pathogens.</title>
        <authorList>
            <person name="Haridas S."/>
            <person name="Albert R."/>
            <person name="Binder M."/>
            <person name="Bloem J."/>
            <person name="Labutti K."/>
            <person name="Salamov A."/>
            <person name="Andreopoulos B."/>
            <person name="Baker S."/>
            <person name="Barry K."/>
            <person name="Bills G."/>
            <person name="Bluhm B."/>
            <person name="Cannon C."/>
            <person name="Castanera R."/>
            <person name="Culley D."/>
            <person name="Daum C."/>
            <person name="Ezra D."/>
            <person name="Gonzalez J."/>
            <person name="Henrissat B."/>
            <person name="Kuo A."/>
            <person name="Liang C."/>
            <person name="Lipzen A."/>
            <person name="Lutzoni F."/>
            <person name="Magnuson J."/>
            <person name="Mondo S."/>
            <person name="Nolan M."/>
            <person name="Ohm R."/>
            <person name="Pangilinan J."/>
            <person name="Park H.-J."/>
            <person name="Ramirez L."/>
            <person name="Alfaro M."/>
            <person name="Sun H."/>
            <person name="Tritt A."/>
            <person name="Yoshinaga Y."/>
            <person name="Zwiers L.-H."/>
            <person name="Turgeon B."/>
            <person name="Goodwin S."/>
            <person name="Spatafora J."/>
            <person name="Crous P."/>
            <person name="Grigoriev I."/>
        </authorList>
    </citation>
    <scope>NUCLEOTIDE SEQUENCE</scope>
    <source>
        <strain evidence="1">ATCC 200398</strain>
    </source>
</reference>